<sequence>MLEGLFETIREMSGNSSAQTVQFYGHAINKLILTMQTTSKIQSLNYGLANSSGMLADLKQ</sequence>
<organism evidence="1 2">
    <name type="scientific">Dentiscutata erythropus</name>
    <dbReference type="NCBI Taxonomy" id="1348616"/>
    <lineage>
        <taxon>Eukaryota</taxon>
        <taxon>Fungi</taxon>
        <taxon>Fungi incertae sedis</taxon>
        <taxon>Mucoromycota</taxon>
        <taxon>Glomeromycotina</taxon>
        <taxon>Glomeromycetes</taxon>
        <taxon>Diversisporales</taxon>
        <taxon>Gigasporaceae</taxon>
        <taxon>Dentiscutata</taxon>
    </lineage>
</organism>
<feature type="non-terminal residue" evidence="1">
    <location>
        <position position="60"/>
    </location>
</feature>
<protein>
    <submittedName>
        <fullName evidence="1">13373_t:CDS:1</fullName>
    </submittedName>
</protein>
<evidence type="ECO:0000313" key="2">
    <source>
        <dbReference type="Proteomes" id="UP000789405"/>
    </source>
</evidence>
<reference evidence="1" key="1">
    <citation type="submission" date="2021-06" db="EMBL/GenBank/DDBJ databases">
        <authorList>
            <person name="Kallberg Y."/>
            <person name="Tangrot J."/>
            <person name="Rosling A."/>
        </authorList>
    </citation>
    <scope>NUCLEOTIDE SEQUENCE</scope>
    <source>
        <strain evidence="1">MA453B</strain>
    </source>
</reference>
<proteinExistence type="predicted"/>
<comment type="caution">
    <text evidence="1">The sequence shown here is derived from an EMBL/GenBank/DDBJ whole genome shotgun (WGS) entry which is preliminary data.</text>
</comment>
<dbReference type="AlphaFoldDB" id="A0A9N9JVU5"/>
<name>A0A9N9JVU5_9GLOM</name>
<dbReference type="EMBL" id="CAJVPY010034246">
    <property type="protein sequence ID" value="CAG8799798.1"/>
    <property type="molecule type" value="Genomic_DNA"/>
</dbReference>
<evidence type="ECO:0000313" key="1">
    <source>
        <dbReference type="EMBL" id="CAG8799798.1"/>
    </source>
</evidence>
<dbReference type="OrthoDB" id="2433100at2759"/>
<keyword evidence="2" id="KW-1185">Reference proteome</keyword>
<gene>
    <name evidence="1" type="ORF">DERYTH_LOCUS23137</name>
</gene>
<dbReference type="Proteomes" id="UP000789405">
    <property type="component" value="Unassembled WGS sequence"/>
</dbReference>
<accession>A0A9N9JVU5</accession>